<organism evidence="1 2">
    <name type="scientific">Ferruginibacter yonginensis</name>
    <dbReference type="NCBI Taxonomy" id="1310416"/>
    <lineage>
        <taxon>Bacteria</taxon>
        <taxon>Pseudomonadati</taxon>
        <taxon>Bacteroidota</taxon>
        <taxon>Chitinophagia</taxon>
        <taxon>Chitinophagales</taxon>
        <taxon>Chitinophagaceae</taxon>
        <taxon>Ferruginibacter</taxon>
    </lineage>
</organism>
<evidence type="ECO:0000313" key="2">
    <source>
        <dbReference type="Proteomes" id="UP001595907"/>
    </source>
</evidence>
<keyword evidence="2" id="KW-1185">Reference proteome</keyword>
<accession>A0ABV8QSC3</accession>
<gene>
    <name evidence="1" type="ORF">ACFOWM_03525</name>
</gene>
<sequence length="324" mass="36989">MADTTISVEQIIDDFGAYYQNQGQGAANLHMLPYESMDTQNAFTTVPTEDTILDEANVEVQEIVQQYQDDFTPSGGVEFEPVRIPLFKMKIDAEFNPHKLQRSWLGFLANNNTDVTTWPFIRWFIEMYLMKQSKEDLEMKAFYKGVYAAPTSGTAGDPSKVMDGVEKLLNDYIAAGALAPIVLGNINTLTDVQFVEKVELFVRSIPERYRYMVMDLNMNRSLREKYRRGVRAKYNMNYKQGDVSYDKVVDYDNITIAGRPSMASKTRIWCTPKPNALFGVKGFGNIDNFEIEKEKRKIAIYTEWHAGLGFIQPKMIFTSDGEVA</sequence>
<proteinExistence type="predicted"/>
<dbReference type="RefSeq" id="WP_379707133.1">
    <property type="nucleotide sequence ID" value="NZ_JBHSCZ010000001.1"/>
</dbReference>
<dbReference type="Proteomes" id="UP001595907">
    <property type="component" value="Unassembled WGS sequence"/>
</dbReference>
<dbReference type="EMBL" id="JBHSCZ010000001">
    <property type="protein sequence ID" value="MFC4261934.1"/>
    <property type="molecule type" value="Genomic_DNA"/>
</dbReference>
<comment type="caution">
    <text evidence="1">The sequence shown here is derived from an EMBL/GenBank/DDBJ whole genome shotgun (WGS) entry which is preliminary data.</text>
</comment>
<evidence type="ECO:0000313" key="1">
    <source>
        <dbReference type="EMBL" id="MFC4261934.1"/>
    </source>
</evidence>
<name>A0ABV8QSC3_9BACT</name>
<protein>
    <submittedName>
        <fullName evidence="1">Uncharacterized protein</fullName>
    </submittedName>
</protein>
<reference evidence="2" key="1">
    <citation type="journal article" date="2019" name="Int. J. Syst. Evol. Microbiol.">
        <title>The Global Catalogue of Microorganisms (GCM) 10K type strain sequencing project: providing services to taxonomists for standard genome sequencing and annotation.</title>
        <authorList>
            <consortium name="The Broad Institute Genomics Platform"/>
            <consortium name="The Broad Institute Genome Sequencing Center for Infectious Disease"/>
            <person name="Wu L."/>
            <person name="Ma J."/>
        </authorList>
    </citation>
    <scope>NUCLEOTIDE SEQUENCE [LARGE SCALE GENOMIC DNA]</scope>
    <source>
        <strain evidence="2">CECT 8289</strain>
    </source>
</reference>